<organism evidence="1">
    <name type="scientific">Anguilla anguilla</name>
    <name type="common">European freshwater eel</name>
    <name type="synonym">Muraena anguilla</name>
    <dbReference type="NCBI Taxonomy" id="7936"/>
    <lineage>
        <taxon>Eukaryota</taxon>
        <taxon>Metazoa</taxon>
        <taxon>Chordata</taxon>
        <taxon>Craniata</taxon>
        <taxon>Vertebrata</taxon>
        <taxon>Euteleostomi</taxon>
        <taxon>Actinopterygii</taxon>
        <taxon>Neopterygii</taxon>
        <taxon>Teleostei</taxon>
        <taxon>Anguilliformes</taxon>
        <taxon>Anguillidae</taxon>
        <taxon>Anguilla</taxon>
    </lineage>
</organism>
<evidence type="ECO:0000313" key="1">
    <source>
        <dbReference type="EMBL" id="JAH77078.1"/>
    </source>
</evidence>
<name>A0A0E9VIL3_ANGAN</name>
<proteinExistence type="predicted"/>
<reference evidence="1" key="1">
    <citation type="submission" date="2014-11" db="EMBL/GenBank/DDBJ databases">
        <authorList>
            <person name="Amaro Gonzalez C."/>
        </authorList>
    </citation>
    <scope>NUCLEOTIDE SEQUENCE</scope>
</reference>
<accession>A0A0E9VIL3</accession>
<protein>
    <submittedName>
        <fullName evidence="1">Uncharacterized protein</fullName>
    </submittedName>
</protein>
<reference evidence="1" key="2">
    <citation type="journal article" date="2015" name="Fish Shellfish Immunol.">
        <title>Early steps in the European eel (Anguilla anguilla)-Vibrio vulnificus interaction in the gills: Role of the RtxA13 toxin.</title>
        <authorList>
            <person name="Callol A."/>
            <person name="Pajuelo D."/>
            <person name="Ebbesson L."/>
            <person name="Teles M."/>
            <person name="MacKenzie S."/>
            <person name="Amaro C."/>
        </authorList>
    </citation>
    <scope>NUCLEOTIDE SEQUENCE</scope>
</reference>
<dbReference type="EMBL" id="GBXM01031499">
    <property type="protein sequence ID" value="JAH77078.1"/>
    <property type="molecule type" value="Transcribed_RNA"/>
</dbReference>
<sequence length="13" mass="1579">MLQKKTNLKNFTL</sequence>